<keyword evidence="2" id="KW-1185">Reference proteome</keyword>
<accession>A0ACB9KY09</accession>
<protein>
    <submittedName>
        <fullName evidence="1">Uncharacterized protein</fullName>
    </submittedName>
</protein>
<dbReference type="EMBL" id="CM042891">
    <property type="protein sequence ID" value="KAI4302381.1"/>
    <property type="molecule type" value="Genomic_DNA"/>
</dbReference>
<sequence length="247" mass="27691">MVQQRKEKRDYHYRDEVTCPPPPQQQHQHHRPTTTAAVTLRGGCKEETKVSVVYYVSRDGRLEQPHFMEVPLSSPSEGLYLRDVIARLNILRGRGLADMYSWSSKRNYKSGYVWQDLSEDALIHPCNEGQEYVLKGSELPRPNWDHSIRSQDTSTQTDEKGVRKRGSSFGEEPGKVAEGCSPPQPRSSLSNEGLEVGYDYRKINRGNNEGERGSGRMKKAASSALIHLITCGPKGVGVVDSIGNLHV</sequence>
<evidence type="ECO:0000313" key="1">
    <source>
        <dbReference type="EMBL" id="KAI4302381.1"/>
    </source>
</evidence>
<comment type="caution">
    <text evidence="1">The sequence shown here is derived from an EMBL/GenBank/DDBJ whole genome shotgun (WGS) entry which is preliminary data.</text>
</comment>
<gene>
    <name evidence="1" type="ORF">MLD38_038132</name>
</gene>
<proteinExistence type="predicted"/>
<dbReference type="Proteomes" id="UP001057402">
    <property type="component" value="Chromosome 12"/>
</dbReference>
<organism evidence="1 2">
    <name type="scientific">Melastoma candidum</name>
    <dbReference type="NCBI Taxonomy" id="119954"/>
    <lineage>
        <taxon>Eukaryota</taxon>
        <taxon>Viridiplantae</taxon>
        <taxon>Streptophyta</taxon>
        <taxon>Embryophyta</taxon>
        <taxon>Tracheophyta</taxon>
        <taxon>Spermatophyta</taxon>
        <taxon>Magnoliopsida</taxon>
        <taxon>eudicotyledons</taxon>
        <taxon>Gunneridae</taxon>
        <taxon>Pentapetalae</taxon>
        <taxon>rosids</taxon>
        <taxon>malvids</taxon>
        <taxon>Myrtales</taxon>
        <taxon>Melastomataceae</taxon>
        <taxon>Melastomatoideae</taxon>
        <taxon>Melastomateae</taxon>
        <taxon>Melastoma</taxon>
    </lineage>
</organism>
<evidence type="ECO:0000313" key="2">
    <source>
        <dbReference type="Proteomes" id="UP001057402"/>
    </source>
</evidence>
<reference evidence="2" key="1">
    <citation type="journal article" date="2023" name="Front. Plant Sci.">
        <title>Chromosomal-level genome assembly of Melastoma candidum provides insights into trichome evolution.</title>
        <authorList>
            <person name="Zhong Y."/>
            <person name="Wu W."/>
            <person name="Sun C."/>
            <person name="Zou P."/>
            <person name="Liu Y."/>
            <person name="Dai S."/>
            <person name="Zhou R."/>
        </authorList>
    </citation>
    <scope>NUCLEOTIDE SEQUENCE [LARGE SCALE GENOMIC DNA]</scope>
</reference>
<name>A0ACB9KY09_9MYRT</name>